<name>A0A6J5W6U6_PRUAR</name>
<dbReference type="EMBL" id="CAEKKB010000001">
    <property type="protein sequence ID" value="CAB4295555.1"/>
    <property type="molecule type" value="Genomic_DNA"/>
</dbReference>
<keyword evidence="2" id="KW-1185">Reference proteome</keyword>
<protein>
    <submittedName>
        <fullName evidence="1">Uncharacterized protein</fullName>
    </submittedName>
</protein>
<dbReference type="AlphaFoldDB" id="A0A6J5W6U6"/>
<reference evidence="2" key="1">
    <citation type="journal article" date="2020" name="Genome Biol.">
        <title>Gamete binning: chromosome-level and haplotype-resolved genome assembly enabled by high-throughput single-cell sequencing of gamete genomes.</title>
        <authorList>
            <person name="Campoy J.A."/>
            <person name="Sun H."/>
            <person name="Goel M."/>
            <person name="Jiao W.-B."/>
            <person name="Folz-Donahue K."/>
            <person name="Wang N."/>
            <person name="Rubio M."/>
            <person name="Liu C."/>
            <person name="Kukat C."/>
            <person name="Ruiz D."/>
            <person name="Huettel B."/>
            <person name="Schneeberger K."/>
        </authorList>
    </citation>
    <scope>NUCLEOTIDE SEQUENCE [LARGE SCALE GENOMIC DNA]</scope>
    <source>
        <strain evidence="2">cv. Rojo Pasion</strain>
    </source>
</reference>
<sequence length="74" mass="8155">MGFVGFINQMLMMKWDQGPSLITGYKKCALAQGGCTWSLANEGWVCESLNIGPIKLLIMEWIWTQCLGNIGSIG</sequence>
<organism evidence="1 2">
    <name type="scientific">Prunus armeniaca</name>
    <name type="common">Apricot</name>
    <name type="synonym">Armeniaca vulgaris</name>
    <dbReference type="NCBI Taxonomy" id="36596"/>
    <lineage>
        <taxon>Eukaryota</taxon>
        <taxon>Viridiplantae</taxon>
        <taxon>Streptophyta</taxon>
        <taxon>Embryophyta</taxon>
        <taxon>Tracheophyta</taxon>
        <taxon>Spermatophyta</taxon>
        <taxon>Magnoliopsida</taxon>
        <taxon>eudicotyledons</taxon>
        <taxon>Gunneridae</taxon>
        <taxon>Pentapetalae</taxon>
        <taxon>rosids</taxon>
        <taxon>fabids</taxon>
        <taxon>Rosales</taxon>
        <taxon>Rosaceae</taxon>
        <taxon>Amygdaloideae</taxon>
        <taxon>Amygdaleae</taxon>
        <taxon>Prunus</taxon>
    </lineage>
</organism>
<proteinExistence type="predicted"/>
<evidence type="ECO:0000313" key="1">
    <source>
        <dbReference type="EMBL" id="CAB4295555.1"/>
    </source>
</evidence>
<accession>A0A6J5W6U6</accession>
<dbReference type="Proteomes" id="UP000507245">
    <property type="component" value="Unassembled WGS sequence"/>
</dbReference>
<evidence type="ECO:0000313" key="2">
    <source>
        <dbReference type="Proteomes" id="UP000507245"/>
    </source>
</evidence>
<gene>
    <name evidence="1" type="ORF">ORAREDHAP_LOCUS6955</name>
</gene>